<keyword evidence="9 14" id="KW-0540">Nuclease</keyword>
<dbReference type="SUPFAM" id="SSF53098">
    <property type="entry name" value="Ribonuclease H-like"/>
    <property type="match status" value="1"/>
</dbReference>
<dbReference type="GO" id="GO:0032299">
    <property type="term" value="C:ribonuclease H2 complex"/>
    <property type="evidence" value="ECO:0007669"/>
    <property type="project" value="TreeGrafter"/>
</dbReference>
<evidence type="ECO:0000256" key="12">
    <source>
        <dbReference type="ARBA" id="ARBA00022801"/>
    </source>
</evidence>
<evidence type="ECO:0000256" key="8">
    <source>
        <dbReference type="ARBA" id="ARBA00022490"/>
    </source>
</evidence>
<keyword evidence="11 14" id="KW-0255">Endonuclease</keyword>
<dbReference type="GO" id="GO:0006298">
    <property type="term" value="P:mismatch repair"/>
    <property type="evidence" value="ECO:0007669"/>
    <property type="project" value="TreeGrafter"/>
</dbReference>
<dbReference type="EMBL" id="BJYY01000021">
    <property type="protein sequence ID" value="GEO35651.1"/>
    <property type="molecule type" value="Genomic_DNA"/>
</dbReference>
<dbReference type="NCBIfam" id="NF000595">
    <property type="entry name" value="PRK00015.1-3"/>
    <property type="match status" value="1"/>
</dbReference>
<keyword evidence="10 14" id="KW-0479">Metal-binding</keyword>
<comment type="function">
    <text evidence="3 14 16">Endonuclease that specifically degrades the RNA of RNA-DNA hybrids.</text>
</comment>
<comment type="catalytic activity">
    <reaction evidence="1 14 15 16">
        <text>Endonucleolytic cleavage to 5'-phosphomonoester.</text>
        <dbReference type="EC" id="3.1.26.4"/>
    </reaction>
</comment>
<evidence type="ECO:0000256" key="9">
    <source>
        <dbReference type="ARBA" id="ARBA00022722"/>
    </source>
</evidence>
<dbReference type="AlphaFoldDB" id="A0A512DGQ3"/>
<keyword evidence="8 14" id="KW-0963">Cytoplasm</keyword>
<evidence type="ECO:0000256" key="13">
    <source>
        <dbReference type="ARBA" id="ARBA00023211"/>
    </source>
</evidence>
<comment type="similarity">
    <text evidence="5 14 16">Belongs to the RNase HII family.</text>
</comment>
<evidence type="ECO:0000256" key="5">
    <source>
        <dbReference type="ARBA" id="ARBA00007383"/>
    </source>
</evidence>
<evidence type="ECO:0000256" key="6">
    <source>
        <dbReference type="ARBA" id="ARBA00012180"/>
    </source>
</evidence>
<feature type="binding site" evidence="14 15">
    <location>
        <position position="139"/>
    </location>
    <ligand>
        <name>a divalent metal cation</name>
        <dbReference type="ChEBI" id="CHEBI:60240"/>
    </ligand>
</feature>
<feature type="region of interest" description="Disordered" evidence="17">
    <location>
        <begin position="284"/>
        <end position="387"/>
    </location>
</feature>
<evidence type="ECO:0000256" key="16">
    <source>
        <dbReference type="RuleBase" id="RU003515"/>
    </source>
</evidence>
<dbReference type="GO" id="GO:0030145">
    <property type="term" value="F:manganese ion binding"/>
    <property type="evidence" value="ECO:0007669"/>
    <property type="project" value="UniProtKB-UniRule"/>
</dbReference>
<evidence type="ECO:0000256" key="10">
    <source>
        <dbReference type="ARBA" id="ARBA00022723"/>
    </source>
</evidence>
<dbReference type="Pfam" id="PF01351">
    <property type="entry name" value="RNase_HII"/>
    <property type="match status" value="1"/>
</dbReference>
<name>A0A512DGQ3_9CELL</name>
<dbReference type="HAMAP" id="MF_00052_B">
    <property type="entry name" value="RNase_HII_B"/>
    <property type="match status" value="1"/>
</dbReference>
<gene>
    <name evidence="14" type="primary">rnhB</name>
    <name evidence="19" type="ORF">CAE01nite_33760</name>
</gene>
<dbReference type="InterPro" id="IPR036397">
    <property type="entry name" value="RNaseH_sf"/>
</dbReference>
<dbReference type="GO" id="GO:0005737">
    <property type="term" value="C:cytoplasm"/>
    <property type="evidence" value="ECO:0007669"/>
    <property type="project" value="UniProtKB-SubCell"/>
</dbReference>
<keyword evidence="20" id="KW-1185">Reference proteome</keyword>
<comment type="cofactor">
    <cofactor evidence="2">
        <name>Mg(2+)</name>
        <dbReference type="ChEBI" id="CHEBI:18420"/>
    </cofactor>
</comment>
<evidence type="ECO:0000256" key="14">
    <source>
        <dbReference type="HAMAP-Rule" id="MF_00052"/>
    </source>
</evidence>
<comment type="subcellular location">
    <subcellularLocation>
        <location evidence="4 14">Cytoplasm</location>
    </subcellularLocation>
</comment>
<dbReference type="Gene3D" id="3.30.420.10">
    <property type="entry name" value="Ribonuclease H-like superfamily/Ribonuclease H"/>
    <property type="match status" value="1"/>
</dbReference>
<evidence type="ECO:0000256" key="1">
    <source>
        <dbReference type="ARBA" id="ARBA00000077"/>
    </source>
</evidence>
<comment type="caution">
    <text evidence="19">The sequence shown here is derived from an EMBL/GenBank/DDBJ whole genome shotgun (WGS) entry which is preliminary data.</text>
</comment>
<dbReference type="CDD" id="cd07182">
    <property type="entry name" value="RNase_HII_bacteria_HII_like"/>
    <property type="match status" value="1"/>
</dbReference>
<dbReference type="InterPro" id="IPR001352">
    <property type="entry name" value="RNase_HII/HIII"/>
</dbReference>
<dbReference type="Proteomes" id="UP000321181">
    <property type="component" value="Unassembled WGS sequence"/>
</dbReference>
<dbReference type="InterPro" id="IPR024567">
    <property type="entry name" value="RNase_HII/HIII_dom"/>
</dbReference>
<dbReference type="InterPro" id="IPR022898">
    <property type="entry name" value="RNase_HII"/>
</dbReference>
<evidence type="ECO:0000256" key="11">
    <source>
        <dbReference type="ARBA" id="ARBA00022759"/>
    </source>
</evidence>
<evidence type="ECO:0000256" key="17">
    <source>
        <dbReference type="SAM" id="MobiDB-lite"/>
    </source>
</evidence>
<feature type="domain" description="RNase H type-2" evidence="18">
    <location>
        <begin position="39"/>
        <end position="247"/>
    </location>
</feature>
<dbReference type="PROSITE" id="PS51975">
    <property type="entry name" value="RNASE_H_2"/>
    <property type="match status" value="1"/>
</dbReference>
<feature type="binding site" evidence="14 15">
    <location>
        <position position="45"/>
    </location>
    <ligand>
        <name>a divalent metal cation</name>
        <dbReference type="ChEBI" id="CHEBI:60240"/>
    </ligand>
</feature>
<evidence type="ECO:0000256" key="4">
    <source>
        <dbReference type="ARBA" id="ARBA00004496"/>
    </source>
</evidence>
<feature type="region of interest" description="Disordered" evidence="17">
    <location>
        <begin position="1"/>
        <end position="23"/>
    </location>
</feature>
<evidence type="ECO:0000259" key="18">
    <source>
        <dbReference type="PROSITE" id="PS51975"/>
    </source>
</evidence>
<feature type="binding site" evidence="14 15">
    <location>
        <position position="46"/>
    </location>
    <ligand>
        <name>a divalent metal cation</name>
        <dbReference type="ChEBI" id="CHEBI:60240"/>
    </ligand>
</feature>
<dbReference type="GO" id="GO:0043137">
    <property type="term" value="P:DNA replication, removal of RNA primer"/>
    <property type="evidence" value="ECO:0007669"/>
    <property type="project" value="TreeGrafter"/>
</dbReference>
<protein>
    <recommendedName>
        <fullName evidence="7 14">Ribonuclease HII</fullName>
        <shortName evidence="14">RNase HII</shortName>
        <ecNumber evidence="6 14">3.1.26.4</ecNumber>
    </recommendedName>
</protein>
<evidence type="ECO:0000313" key="20">
    <source>
        <dbReference type="Proteomes" id="UP000321181"/>
    </source>
</evidence>
<dbReference type="GO" id="GO:0004523">
    <property type="term" value="F:RNA-DNA hybrid ribonuclease activity"/>
    <property type="evidence" value="ECO:0007669"/>
    <property type="project" value="UniProtKB-UniRule"/>
</dbReference>
<proteinExistence type="inferred from homology"/>
<evidence type="ECO:0000256" key="3">
    <source>
        <dbReference type="ARBA" id="ARBA00004065"/>
    </source>
</evidence>
<organism evidence="19 20">
    <name type="scientific">Cellulomonas aerilata</name>
    <dbReference type="NCBI Taxonomy" id="515326"/>
    <lineage>
        <taxon>Bacteria</taxon>
        <taxon>Bacillati</taxon>
        <taxon>Actinomycetota</taxon>
        <taxon>Actinomycetes</taxon>
        <taxon>Micrococcales</taxon>
        <taxon>Cellulomonadaceae</taxon>
        <taxon>Cellulomonas</taxon>
    </lineage>
</organism>
<reference evidence="19 20" key="1">
    <citation type="submission" date="2019-07" db="EMBL/GenBank/DDBJ databases">
        <title>Whole genome shotgun sequence of Cellulomonas aerilata NBRC 106308.</title>
        <authorList>
            <person name="Hosoyama A."/>
            <person name="Uohara A."/>
            <person name="Ohji S."/>
            <person name="Ichikawa N."/>
        </authorList>
    </citation>
    <scope>NUCLEOTIDE SEQUENCE [LARGE SCALE GENOMIC DNA]</scope>
    <source>
        <strain evidence="19 20">NBRC 106308</strain>
    </source>
</reference>
<dbReference type="GO" id="GO:0003723">
    <property type="term" value="F:RNA binding"/>
    <property type="evidence" value="ECO:0007669"/>
    <property type="project" value="UniProtKB-UniRule"/>
</dbReference>
<keyword evidence="12 14" id="KW-0378">Hydrolase</keyword>
<dbReference type="PANTHER" id="PTHR10954:SF18">
    <property type="entry name" value="RIBONUCLEASE HII"/>
    <property type="match status" value="1"/>
</dbReference>
<dbReference type="InterPro" id="IPR012337">
    <property type="entry name" value="RNaseH-like_sf"/>
</dbReference>
<comment type="cofactor">
    <cofactor evidence="14 15">
        <name>Mn(2+)</name>
        <dbReference type="ChEBI" id="CHEBI:29035"/>
    </cofactor>
    <cofactor evidence="14 15">
        <name>Mg(2+)</name>
        <dbReference type="ChEBI" id="CHEBI:18420"/>
    </cofactor>
    <text evidence="14 15">Manganese or magnesium. Binds 1 divalent metal ion per monomer in the absence of substrate. May bind a second metal ion after substrate binding.</text>
</comment>
<dbReference type="PANTHER" id="PTHR10954">
    <property type="entry name" value="RIBONUCLEASE H2 SUBUNIT A"/>
    <property type="match status" value="1"/>
</dbReference>
<evidence type="ECO:0000256" key="2">
    <source>
        <dbReference type="ARBA" id="ARBA00001946"/>
    </source>
</evidence>
<evidence type="ECO:0000256" key="15">
    <source>
        <dbReference type="PROSITE-ProRule" id="PRU01319"/>
    </source>
</evidence>
<dbReference type="RefSeq" id="WP_222595967.1">
    <property type="nucleotide sequence ID" value="NZ_BAAARM010000006.1"/>
</dbReference>
<dbReference type="EC" id="3.1.26.4" evidence="6 14"/>
<evidence type="ECO:0000313" key="19">
    <source>
        <dbReference type="EMBL" id="GEO35651.1"/>
    </source>
</evidence>
<feature type="compositionally biased region" description="Acidic residues" evidence="17">
    <location>
        <begin position="309"/>
        <end position="348"/>
    </location>
</feature>
<sequence length="387" mass="39848">MGAPTRTPASTPTRTATRTPRSRVPGLRVEKSLLRAGHTLVGACDEVGRGALGGPVTVGIVLVDASVQRPLAGVRDSKLLTPQARVALVPRIRRWVVGHAVAHATAEEIDEHGIIAALRMAGTRALAALPVRPDVVLLDGNHDWLSRPQQPTLFDGTPLAEVPPPVVRTMIKADLQCSSVAAASVLAKTTRDALMAELAVSHPGYGWEVNKGYSTAAHVEALRRLGPSVHHRQSWRLPGLVGPACDGLFDVPAVAGGTVADGAVGGDVVLGGAVAGDGGSVSADDLLGPAGDEVLGGDPDDLARGLGDDVGDLLGDEDEDGDDLQDGADEDGDDLPDDDLGEAENDDAGEGRDDVAGEGGDDDRAERAGPEMAELGDANRWLAHAAR</sequence>
<keyword evidence="13 14" id="KW-0464">Manganese</keyword>
<evidence type="ECO:0000256" key="7">
    <source>
        <dbReference type="ARBA" id="ARBA00019179"/>
    </source>
</evidence>
<accession>A0A512DGQ3</accession>